<dbReference type="GO" id="GO:0008422">
    <property type="term" value="F:beta-glucosidase activity"/>
    <property type="evidence" value="ECO:0007669"/>
    <property type="project" value="TreeGrafter"/>
</dbReference>
<evidence type="ECO:0000313" key="4">
    <source>
        <dbReference type="Proteomes" id="UP001164929"/>
    </source>
</evidence>
<dbReference type="Pfam" id="PF00232">
    <property type="entry name" value="Glyco_hydro_1"/>
    <property type="match status" value="1"/>
</dbReference>
<dbReference type="PRINTS" id="PR00131">
    <property type="entry name" value="GLHYDRLASE1"/>
</dbReference>
<name>A0AAD6RP14_9ROSI</name>
<dbReference type="InterPro" id="IPR001360">
    <property type="entry name" value="Glyco_hydro_1"/>
</dbReference>
<evidence type="ECO:0008006" key="5">
    <source>
        <dbReference type="Google" id="ProtNLM"/>
    </source>
</evidence>
<comment type="similarity">
    <text evidence="1 2">Belongs to the glycosyl hydrolase 1 family.</text>
</comment>
<reference evidence="3 4" key="1">
    <citation type="journal article" date="2023" name="Mol. Ecol. Resour.">
        <title>Chromosome-level genome assembly of a triploid poplar Populus alba 'Berolinensis'.</title>
        <authorList>
            <person name="Chen S."/>
            <person name="Yu Y."/>
            <person name="Wang X."/>
            <person name="Wang S."/>
            <person name="Zhang T."/>
            <person name="Zhou Y."/>
            <person name="He R."/>
            <person name="Meng N."/>
            <person name="Wang Y."/>
            <person name="Liu W."/>
            <person name="Liu Z."/>
            <person name="Liu J."/>
            <person name="Guo Q."/>
            <person name="Huang H."/>
            <person name="Sederoff R.R."/>
            <person name="Wang G."/>
            <person name="Qu G."/>
            <person name="Chen S."/>
        </authorList>
    </citation>
    <scope>NUCLEOTIDE SEQUENCE [LARGE SCALE GENOMIC DNA]</scope>
    <source>
        <strain evidence="3">SC-2020</strain>
    </source>
</reference>
<evidence type="ECO:0000256" key="1">
    <source>
        <dbReference type="ARBA" id="ARBA00010838"/>
    </source>
</evidence>
<dbReference type="Proteomes" id="UP001164929">
    <property type="component" value="Chromosome 1"/>
</dbReference>
<dbReference type="SUPFAM" id="SSF51445">
    <property type="entry name" value="(Trans)glycosidases"/>
    <property type="match status" value="1"/>
</dbReference>
<dbReference type="PANTHER" id="PTHR10353:SF297">
    <property type="entry name" value="VICIANIN HYDROLASE-LIKE"/>
    <property type="match status" value="1"/>
</dbReference>
<keyword evidence="4" id="KW-1185">Reference proteome</keyword>
<accession>A0AAD6RP14</accession>
<evidence type="ECO:0000256" key="2">
    <source>
        <dbReference type="RuleBase" id="RU003690"/>
    </source>
</evidence>
<protein>
    <recommendedName>
        <fullName evidence="5">Beta-glucosidase</fullName>
    </recommendedName>
</protein>
<gene>
    <name evidence="3" type="ORF">NC653_002477</name>
</gene>
<sequence>MFHAFLMKRKLIPSGPGALFPSQSHTAALISSAENGNSRAAEEEDFSLENSSFRLINVFFLAGIAENASRPLAFALKDSWRIRYHSAHLSYLLKAIQKGANVKAYYIWSFLDDFEWDAGYTVRFGVTYVDFKNNLKRYLKSSARWFQLLLKK</sequence>
<dbReference type="Gene3D" id="3.20.20.80">
    <property type="entry name" value="Glycosidases"/>
    <property type="match status" value="1"/>
</dbReference>
<dbReference type="PANTHER" id="PTHR10353">
    <property type="entry name" value="GLYCOSYL HYDROLASE"/>
    <property type="match status" value="1"/>
</dbReference>
<dbReference type="InterPro" id="IPR017853">
    <property type="entry name" value="GH"/>
</dbReference>
<dbReference type="AlphaFoldDB" id="A0AAD6RP14"/>
<organism evidence="3 4">
    <name type="scientific">Populus alba x Populus x berolinensis</name>
    <dbReference type="NCBI Taxonomy" id="444605"/>
    <lineage>
        <taxon>Eukaryota</taxon>
        <taxon>Viridiplantae</taxon>
        <taxon>Streptophyta</taxon>
        <taxon>Embryophyta</taxon>
        <taxon>Tracheophyta</taxon>
        <taxon>Spermatophyta</taxon>
        <taxon>Magnoliopsida</taxon>
        <taxon>eudicotyledons</taxon>
        <taxon>Gunneridae</taxon>
        <taxon>Pentapetalae</taxon>
        <taxon>rosids</taxon>
        <taxon>fabids</taxon>
        <taxon>Malpighiales</taxon>
        <taxon>Salicaceae</taxon>
        <taxon>Saliceae</taxon>
        <taxon>Populus</taxon>
    </lineage>
</organism>
<comment type="caution">
    <text evidence="3">The sequence shown here is derived from an EMBL/GenBank/DDBJ whole genome shotgun (WGS) entry which is preliminary data.</text>
</comment>
<dbReference type="GO" id="GO:0005975">
    <property type="term" value="P:carbohydrate metabolic process"/>
    <property type="evidence" value="ECO:0007669"/>
    <property type="project" value="InterPro"/>
</dbReference>
<dbReference type="EMBL" id="JAQIZT010000001">
    <property type="protein sequence ID" value="KAJ7012439.1"/>
    <property type="molecule type" value="Genomic_DNA"/>
</dbReference>
<evidence type="ECO:0000313" key="3">
    <source>
        <dbReference type="EMBL" id="KAJ7012439.1"/>
    </source>
</evidence>
<proteinExistence type="inferred from homology"/>